<dbReference type="AlphaFoldDB" id="A0A810N313"/>
<proteinExistence type="predicted"/>
<comment type="subcellular location">
    <subcellularLocation>
        <location evidence="1">Cell membrane</location>
        <topology evidence="1">Multi-pass membrane protein</topology>
    </subcellularLocation>
</comment>
<feature type="compositionally biased region" description="Low complexity" evidence="6">
    <location>
        <begin position="276"/>
        <end position="287"/>
    </location>
</feature>
<feature type="transmembrane region" description="Helical" evidence="7">
    <location>
        <begin position="201"/>
        <end position="229"/>
    </location>
</feature>
<evidence type="ECO:0000256" key="6">
    <source>
        <dbReference type="SAM" id="MobiDB-lite"/>
    </source>
</evidence>
<evidence type="ECO:0000256" key="5">
    <source>
        <dbReference type="ARBA" id="ARBA00023136"/>
    </source>
</evidence>
<dbReference type="KEGG" id="pry:Prubr_40150"/>
<evidence type="ECO:0000313" key="9">
    <source>
        <dbReference type="Proteomes" id="UP000680866"/>
    </source>
</evidence>
<keyword evidence="5 7" id="KW-0472">Membrane</keyword>
<keyword evidence="2" id="KW-1003">Cell membrane</keyword>
<keyword evidence="3 7" id="KW-0812">Transmembrane</keyword>
<dbReference type="Proteomes" id="UP000680866">
    <property type="component" value="Chromosome"/>
</dbReference>
<dbReference type="EMBL" id="AP023359">
    <property type="protein sequence ID" value="BCJ66994.1"/>
    <property type="molecule type" value="Genomic_DNA"/>
</dbReference>
<keyword evidence="9" id="KW-1185">Reference proteome</keyword>
<name>A0A810N313_9ACTN</name>
<keyword evidence="4 7" id="KW-1133">Transmembrane helix</keyword>
<dbReference type="GO" id="GO:0005886">
    <property type="term" value="C:plasma membrane"/>
    <property type="evidence" value="ECO:0007669"/>
    <property type="project" value="UniProtKB-SubCell"/>
</dbReference>
<feature type="transmembrane region" description="Helical" evidence="7">
    <location>
        <begin position="133"/>
        <end position="153"/>
    </location>
</feature>
<protein>
    <submittedName>
        <fullName evidence="8">Uncharacterized protein</fullName>
    </submittedName>
</protein>
<feature type="transmembrane region" description="Helical" evidence="7">
    <location>
        <begin position="26"/>
        <end position="54"/>
    </location>
</feature>
<evidence type="ECO:0000256" key="4">
    <source>
        <dbReference type="ARBA" id="ARBA00022989"/>
    </source>
</evidence>
<evidence type="ECO:0000256" key="2">
    <source>
        <dbReference type="ARBA" id="ARBA00022475"/>
    </source>
</evidence>
<evidence type="ECO:0000256" key="3">
    <source>
        <dbReference type="ARBA" id="ARBA00022692"/>
    </source>
</evidence>
<organism evidence="8 9">
    <name type="scientific">Polymorphospora rubra</name>
    <dbReference type="NCBI Taxonomy" id="338584"/>
    <lineage>
        <taxon>Bacteria</taxon>
        <taxon>Bacillati</taxon>
        <taxon>Actinomycetota</taxon>
        <taxon>Actinomycetes</taxon>
        <taxon>Micromonosporales</taxon>
        <taxon>Micromonosporaceae</taxon>
        <taxon>Polymorphospora</taxon>
    </lineage>
</organism>
<feature type="region of interest" description="Disordered" evidence="6">
    <location>
        <begin position="276"/>
        <end position="314"/>
    </location>
</feature>
<dbReference type="InterPro" id="IPR017039">
    <property type="entry name" value="Virul_fac_BrkB"/>
</dbReference>
<evidence type="ECO:0000313" key="8">
    <source>
        <dbReference type="EMBL" id="BCJ66994.1"/>
    </source>
</evidence>
<dbReference type="RefSeq" id="WP_212816391.1">
    <property type="nucleotide sequence ID" value="NZ_AP023359.1"/>
</dbReference>
<gene>
    <name evidence="8" type="ORF">Prubr_40150</name>
</gene>
<feature type="transmembrane region" description="Helical" evidence="7">
    <location>
        <begin position="235"/>
        <end position="265"/>
    </location>
</feature>
<evidence type="ECO:0000256" key="7">
    <source>
        <dbReference type="SAM" id="Phobius"/>
    </source>
</evidence>
<evidence type="ECO:0000256" key="1">
    <source>
        <dbReference type="ARBA" id="ARBA00004651"/>
    </source>
</evidence>
<accession>A0A810N313</accession>
<dbReference type="Pfam" id="PF03631">
    <property type="entry name" value="Virul_fac_BrkB"/>
    <property type="match status" value="1"/>
</dbReference>
<feature type="compositionally biased region" description="Basic and acidic residues" evidence="6">
    <location>
        <begin position="298"/>
        <end position="308"/>
    </location>
</feature>
<sequence>MEPGWEWPRRLARAALRPVRGRDLSLHAAAITFFGAVAVVPVALLAVWTTGLLAGPDRVRRLAGHAVAALPDEIGADRGAAALIDAGLELTPLLALAAVLPASLYGEGLRRAFVSVARTAPPGGPLIGWRGRLLLLPLLAAAPALVLSVLLSLPLTTRLVGEGGWAGVLGVVLSFLAVWLALTPVLVWVFRVVGPARPDGLSTVVVGSFTAANLSGFLHGFVLFCSLPLDLGIPFGGFAGIGAAVAVLLWLYLLHVIVLTGYSATLAANDWRTRRAAGGSATGPAAAVEPRPAGGPSRVDRPDRRPGTDRVGTG</sequence>
<feature type="transmembrane region" description="Helical" evidence="7">
    <location>
        <begin position="165"/>
        <end position="189"/>
    </location>
</feature>
<reference evidence="8" key="1">
    <citation type="submission" date="2020-08" db="EMBL/GenBank/DDBJ databases">
        <title>Whole genome shotgun sequence of Polymorphospora rubra NBRC 101157.</title>
        <authorList>
            <person name="Komaki H."/>
            <person name="Tamura T."/>
        </authorList>
    </citation>
    <scope>NUCLEOTIDE SEQUENCE</scope>
    <source>
        <strain evidence="8">NBRC 101157</strain>
    </source>
</reference>